<sequence>MKLLDPKLLESDDDCRHLSVKICKEQSKELHVYVEHYIDTPMFAIVEAADAEVNKDENDVEEVNYLGGADDTELEDEDNMAGEDVREDPPEIFSDFVYSEEEQPELYPTMENEDEVAIARRNVISWFGSAPSVNRQTEDVEYRTKNTNTLRPIFNVVR</sequence>
<protein>
    <submittedName>
        <fullName evidence="2">Uncharacterized protein</fullName>
    </submittedName>
</protein>
<dbReference type="OrthoDB" id="1752300at2759"/>
<organism evidence="2 3">
    <name type="scientific">Morella rubra</name>
    <name type="common">Chinese bayberry</name>
    <dbReference type="NCBI Taxonomy" id="262757"/>
    <lineage>
        <taxon>Eukaryota</taxon>
        <taxon>Viridiplantae</taxon>
        <taxon>Streptophyta</taxon>
        <taxon>Embryophyta</taxon>
        <taxon>Tracheophyta</taxon>
        <taxon>Spermatophyta</taxon>
        <taxon>Magnoliopsida</taxon>
        <taxon>eudicotyledons</taxon>
        <taxon>Gunneridae</taxon>
        <taxon>Pentapetalae</taxon>
        <taxon>rosids</taxon>
        <taxon>fabids</taxon>
        <taxon>Fagales</taxon>
        <taxon>Myricaceae</taxon>
        <taxon>Morella</taxon>
    </lineage>
</organism>
<dbReference type="EMBL" id="RXIC02000021">
    <property type="protein sequence ID" value="KAB1218032.1"/>
    <property type="molecule type" value="Genomic_DNA"/>
</dbReference>
<proteinExistence type="predicted"/>
<evidence type="ECO:0000313" key="2">
    <source>
        <dbReference type="EMBL" id="KAB1218032.1"/>
    </source>
</evidence>
<feature type="compositionally biased region" description="Acidic residues" evidence="1">
    <location>
        <begin position="70"/>
        <end position="81"/>
    </location>
</feature>
<reference evidence="2 3" key="1">
    <citation type="journal article" date="2019" name="Plant Biotechnol. J.">
        <title>The red bayberry genome and genetic basis of sex determination.</title>
        <authorList>
            <person name="Jia H.M."/>
            <person name="Jia H.J."/>
            <person name="Cai Q.L."/>
            <person name="Wang Y."/>
            <person name="Zhao H.B."/>
            <person name="Yang W.F."/>
            <person name="Wang G.Y."/>
            <person name="Li Y.H."/>
            <person name="Zhan D.L."/>
            <person name="Shen Y.T."/>
            <person name="Niu Q.F."/>
            <person name="Chang L."/>
            <person name="Qiu J."/>
            <person name="Zhao L."/>
            <person name="Xie H.B."/>
            <person name="Fu W.Y."/>
            <person name="Jin J."/>
            <person name="Li X.W."/>
            <person name="Jiao Y."/>
            <person name="Zhou C.C."/>
            <person name="Tu T."/>
            <person name="Chai C.Y."/>
            <person name="Gao J.L."/>
            <person name="Fan L.J."/>
            <person name="van de Weg E."/>
            <person name="Wang J.Y."/>
            <person name="Gao Z.S."/>
        </authorList>
    </citation>
    <scope>NUCLEOTIDE SEQUENCE [LARGE SCALE GENOMIC DNA]</scope>
    <source>
        <tissue evidence="2">Leaves</tissue>
    </source>
</reference>
<gene>
    <name evidence="2" type="ORF">CJ030_MR3G014558</name>
</gene>
<evidence type="ECO:0000256" key="1">
    <source>
        <dbReference type="SAM" id="MobiDB-lite"/>
    </source>
</evidence>
<name>A0A6A1VYK6_9ROSI</name>
<keyword evidence="3" id="KW-1185">Reference proteome</keyword>
<accession>A0A6A1VYK6</accession>
<dbReference type="AlphaFoldDB" id="A0A6A1VYK6"/>
<feature type="region of interest" description="Disordered" evidence="1">
    <location>
        <begin position="65"/>
        <end position="90"/>
    </location>
</feature>
<evidence type="ECO:0000313" key="3">
    <source>
        <dbReference type="Proteomes" id="UP000516437"/>
    </source>
</evidence>
<dbReference type="Proteomes" id="UP000516437">
    <property type="component" value="Chromosome 3"/>
</dbReference>
<comment type="caution">
    <text evidence="2">The sequence shown here is derived from an EMBL/GenBank/DDBJ whole genome shotgun (WGS) entry which is preliminary data.</text>
</comment>